<accession>A0A090IQB5</accession>
<dbReference type="AlphaFoldDB" id="A0A090IQB5"/>
<dbReference type="KEGG" id="awd:AWOD_I_1473"/>
<dbReference type="Proteomes" id="UP000032427">
    <property type="component" value="Chromosome 1"/>
</dbReference>
<organism evidence="1 2">
    <name type="scientific">Aliivibrio wodanis</name>
    <dbReference type="NCBI Taxonomy" id="80852"/>
    <lineage>
        <taxon>Bacteria</taxon>
        <taxon>Pseudomonadati</taxon>
        <taxon>Pseudomonadota</taxon>
        <taxon>Gammaproteobacteria</taxon>
        <taxon>Vibrionales</taxon>
        <taxon>Vibrionaceae</taxon>
        <taxon>Aliivibrio</taxon>
    </lineage>
</organism>
<dbReference type="EMBL" id="LN554846">
    <property type="protein sequence ID" value="CED71548.1"/>
    <property type="molecule type" value="Genomic_DNA"/>
</dbReference>
<reference evidence="2" key="1">
    <citation type="submission" date="2014-09" db="EMBL/GenBank/DDBJ databases">
        <authorList>
            <person name="Hjerde E."/>
        </authorList>
    </citation>
    <scope>NUCLEOTIDE SEQUENCE [LARGE SCALE GENOMIC DNA]</scope>
    <source>
        <strain evidence="2">06/09/139</strain>
    </source>
</reference>
<dbReference type="OrthoDB" id="4931325at2"/>
<name>A0A090IQB5_9GAMM</name>
<protein>
    <submittedName>
        <fullName evidence="1">Phage baseplate assembly protein V</fullName>
    </submittedName>
</protein>
<dbReference type="HOGENOM" id="CLU_1163950_0_0_6"/>
<dbReference type="InterPro" id="IPR037026">
    <property type="entry name" value="Vgr_OB-fold_dom_sf"/>
</dbReference>
<proteinExistence type="predicted"/>
<gene>
    <name evidence="1" type="ORF">AWOD_I_1473</name>
</gene>
<dbReference type="GeneID" id="28541030"/>
<dbReference type="NCBIfam" id="TIGR01644">
    <property type="entry name" value="phage_P2_V"/>
    <property type="match status" value="1"/>
</dbReference>
<dbReference type="InterPro" id="IPR013046">
    <property type="entry name" value="GpV/Gp45"/>
</dbReference>
<evidence type="ECO:0000313" key="1">
    <source>
        <dbReference type="EMBL" id="CED71548.1"/>
    </source>
</evidence>
<dbReference type="PATRIC" id="fig|80852.17.peg.1515"/>
<keyword evidence="2" id="KW-1185">Reference proteome</keyword>
<evidence type="ECO:0000313" key="2">
    <source>
        <dbReference type="Proteomes" id="UP000032427"/>
    </source>
</evidence>
<dbReference type="Gene3D" id="2.40.50.230">
    <property type="entry name" value="Gp5 N-terminal domain"/>
    <property type="match status" value="1"/>
</dbReference>
<sequence>MNIINRVLSLEKKFREFVEHISDIDRRLANVIRLGTVHCAYETTVDVKTSENMAQGVPFFVPAMGRVKDYRRPSVGEQCILINIGNGDNLNNSVALMGLRSHLFPFPSLKENEVMRDYGGGMTERYDLDSGSLTCCYPGGVTLYADLTHIGDQEHTGSTNRTGDSIFTGQFINTGVFNHQGAFSVSTAAAFSMADSSAPSTFSGSLHVVNGDVSVDGYSVKLHHHIGNEGKPTSGALP</sequence>
<dbReference type="STRING" id="80852.AWOD_I_1473"/>